<sequence>MMGIILDRPFPTFPQGFPQDLMDRFHQAIGRKSLGNKVASGTEIIQELGL</sequence>
<dbReference type="Proteomes" id="UP000543224">
    <property type="component" value="Unassembled WGS sequence"/>
</dbReference>
<dbReference type="Gene3D" id="3.30.70.1250">
    <property type="entry name" value="Phosphopentomutase"/>
    <property type="match status" value="1"/>
</dbReference>
<accession>A0A6V8P3J5</accession>
<protein>
    <submittedName>
        <fullName evidence="1">Phosphopentomutase</fullName>
    </submittedName>
</protein>
<name>A0A6V8P3J5_9ACTN</name>
<evidence type="ECO:0000313" key="2">
    <source>
        <dbReference type="Proteomes" id="UP000543224"/>
    </source>
</evidence>
<comment type="caution">
    <text evidence="1">The sequence shown here is derived from an EMBL/GenBank/DDBJ whole genome shotgun (WGS) entry which is preliminary data.</text>
</comment>
<dbReference type="AlphaFoldDB" id="A0A6V8P3J5"/>
<organism evidence="1 2">
    <name type="scientific">Candidatus Hakubella thermalkaliphila</name>
    <dbReference type="NCBI Taxonomy" id="2754717"/>
    <lineage>
        <taxon>Bacteria</taxon>
        <taxon>Bacillati</taxon>
        <taxon>Actinomycetota</taxon>
        <taxon>Actinomycetota incertae sedis</taxon>
        <taxon>Candidatus Hakubellales</taxon>
        <taxon>Candidatus Hakubellaceae</taxon>
        <taxon>Candidatus Hakubella</taxon>
    </lineage>
</organism>
<dbReference type="GO" id="GO:0008973">
    <property type="term" value="F:phosphopentomutase activity"/>
    <property type="evidence" value="ECO:0007669"/>
    <property type="project" value="InterPro"/>
</dbReference>
<evidence type="ECO:0000313" key="1">
    <source>
        <dbReference type="EMBL" id="GFP25861.1"/>
    </source>
</evidence>
<proteinExistence type="predicted"/>
<gene>
    <name evidence="1" type="ORF">HKBW3S25_01342</name>
</gene>
<dbReference type="InterPro" id="IPR024052">
    <property type="entry name" value="Phosphopentomutase_DeoB_cap_sf"/>
</dbReference>
<reference evidence="1 2" key="1">
    <citation type="journal article" date="2020" name="Front. Microbiol.">
        <title>Single-cell genomics of novel Actinobacteria with the Wood-Ljungdahl pathway discovered in a serpentinizing system.</title>
        <authorList>
            <person name="Merino N."/>
            <person name="Kawai M."/>
            <person name="Boyd E.S."/>
            <person name="Colman D.R."/>
            <person name="McGlynn S.E."/>
            <person name="Nealson K.H."/>
            <person name="Kurokawa K."/>
            <person name="Hongoh Y."/>
        </authorList>
    </citation>
    <scope>NUCLEOTIDE SEQUENCE [LARGE SCALE GENOMIC DNA]</scope>
    <source>
        <strain evidence="1 2">S25</strain>
    </source>
</reference>
<dbReference type="SUPFAM" id="SSF143856">
    <property type="entry name" value="DeoB insert domain-like"/>
    <property type="match status" value="1"/>
</dbReference>
<feature type="non-terminal residue" evidence="1">
    <location>
        <position position="50"/>
    </location>
</feature>
<dbReference type="EMBL" id="BLRX01000237">
    <property type="protein sequence ID" value="GFP25861.1"/>
    <property type="molecule type" value="Genomic_DNA"/>
</dbReference>